<dbReference type="SUPFAM" id="SSF52317">
    <property type="entry name" value="Class I glutamine amidotransferase-like"/>
    <property type="match status" value="1"/>
</dbReference>
<dbReference type="Gene3D" id="3.40.50.880">
    <property type="match status" value="1"/>
</dbReference>
<sequence>MHIGILSCGHTMPEVEGKHGDFPDMFRRLLDGQGFSFTDFDVEHMEFPSKINACDGWLLTGSKHGAYEEHAFIPPLETFIRQAFEHHVPMVGICFGHQIIAQALGGKVEKFGGGWALGLTEYAFDGLGPIKLNAWHQDQVTALPPGARAIGTNAFCENAALVYDDRIWTVQAHPEFSGEIIADYVALRKGTADYEDDRMDRAAALSREANDNTHLAAHIAGFFKQQREVARAS</sequence>
<dbReference type="Proteomes" id="UP000243978">
    <property type="component" value="Unassembled WGS sequence"/>
</dbReference>
<dbReference type="InterPro" id="IPR044992">
    <property type="entry name" value="ChyE-like"/>
</dbReference>
<evidence type="ECO:0000313" key="2">
    <source>
        <dbReference type="EMBL" id="PTX56446.1"/>
    </source>
</evidence>
<keyword evidence="2" id="KW-0808">Transferase</keyword>
<dbReference type="OrthoDB" id="7365442at2"/>
<dbReference type="AlphaFoldDB" id="A0A2T6BK70"/>
<organism evidence="2 3">
    <name type="scientific">Litoreibacter ponti</name>
    <dbReference type="NCBI Taxonomy" id="1510457"/>
    <lineage>
        <taxon>Bacteria</taxon>
        <taxon>Pseudomonadati</taxon>
        <taxon>Pseudomonadota</taxon>
        <taxon>Alphaproteobacteria</taxon>
        <taxon>Rhodobacterales</taxon>
        <taxon>Roseobacteraceae</taxon>
        <taxon>Litoreibacter</taxon>
    </lineage>
</organism>
<dbReference type="InterPro" id="IPR029062">
    <property type="entry name" value="Class_I_gatase-like"/>
</dbReference>
<reference evidence="2 3" key="1">
    <citation type="submission" date="2018-04" db="EMBL/GenBank/DDBJ databases">
        <title>Genomic Encyclopedia of Archaeal and Bacterial Type Strains, Phase II (KMG-II): from individual species to whole genera.</title>
        <authorList>
            <person name="Goeker M."/>
        </authorList>
    </citation>
    <scope>NUCLEOTIDE SEQUENCE [LARGE SCALE GENOMIC DNA]</scope>
    <source>
        <strain evidence="2 3">DSM 100977</strain>
    </source>
</reference>
<evidence type="ECO:0000313" key="3">
    <source>
        <dbReference type="Proteomes" id="UP000243978"/>
    </source>
</evidence>
<protein>
    <submittedName>
        <fullName evidence="2">GMP synthase-like glutamine amidotransferase</fullName>
    </submittedName>
</protein>
<comment type="caution">
    <text evidence="2">The sequence shown here is derived from an EMBL/GenBank/DDBJ whole genome shotgun (WGS) entry which is preliminary data.</text>
</comment>
<dbReference type="PANTHER" id="PTHR42695:SF5">
    <property type="entry name" value="GLUTAMINE AMIDOTRANSFERASE YLR126C-RELATED"/>
    <property type="match status" value="1"/>
</dbReference>
<keyword evidence="2" id="KW-0315">Glutamine amidotransferase</keyword>
<dbReference type="Pfam" id="PF00117">
    <property type="entry name" value="GATase"/>
    <property type="match status" value="1"/>
</dbReference>
<dbReference type="RefSeq" id="WP_107844648.1">
    <property type="nucleotide sequence ID" value="NZ_QBKS01000001.1"/>
</dbReference>
<dbReference type="InterPro" id="IPR017926">
    <property type="entry name" value="GATASE"/>
</dbReference>
<keyword evidence="3" id="KW-1185">Reference proteome</keyword>
<proteinExistence type="predicted"/>
<dbReference type="EMBL" id="QBKS01000001">
    <property type="protein sequence ID" value="PTX56446.1"/>
    <property type="molecule type" value="Genomic_DNA"/>
</dbReference>
<evidence type="ECO:0000259" key="1">
    <source>
        <dbReference type="Pfam" id="PF00117"/>
    </source>
</evidence>
<accession>A0A2T6BK70</accession>
<dbReference type="PANTHER" id="PTHR42695">
    <property type="entry name" value="GLUTAMINE AMIDOTRANSFERASE YLR126C-RELATED"/>
    <property type="match status" value="1"/>
</dbReference>
<dbReference type="CDD" id="cd01741">
    <property type="entry name" value="GATase1_1"/>
    <property type="match status" value="1"/>
</dbReference>
<dbReference type="GO" id="GO:0005829">
    <property type="term" value="C:cytosol"/>
    <property type="evidence" value="ECO:0007669"/>
    <property type="project" value="TreeGrafter"/>
</dbReference>
<name>A0A2T6BK70_9RHOB</name>
<dbReference type="GO" id="GO:0016740">
    <property type="term" value="F:transferase activity"/>
    <property type="evidence" value="ECO:0007669"/>
    <property type="project" value="UniProtKB-KW"/>
</dbReference>
<feature type="domain" description="Glutamine amidotransferase" evidence="1">
    <location>
        <begin position="73"/>
        <end position="178"/>
    </location>
</feature>
<gene>
    <name evidence="2" type="ORF">C8N43_1105</name>
</gene>
<dbReference type="PROSITE" id="PS51273">
    <property type="entry name" value="GATASE_TYPE_1"/>
    <property type="match status" value="1"/>
</dbReference>